<comment type="caution">
    <text evidence="2">The sequence shown here is derived from an EMBL/GenBank/DDBJ whole genome shotgun (WGS) entry which is preliminary data.</text>
</comment>
<organism evidence="2">
    <name type="scientific">marine sediment metagenome</name>
    <dbReference type="NCBI Taxonomy" id="412755"/>
    <lineage>
        <taxon>unclassified sequences</taxon>
        <taxon>metagenomes</taxon>
        <taxon>ecological metagenomes</taxon>
    </lineage>
</organism>
<feature type="region of interest" description="Disordered" evidence="1">
    <location>
        <begin position="1"/>
        <end position="24"/>
    </location>
</feature>
<reference evidence="2" key="1">
    <citation type="journal article" date="2014" name="Front. Microbiol.">
        <title>High frequency of phylogenetically diverse reductive dehalogenase-homologous genes in deep subseafloor sedimentary metagenomes.</title>
        <authorList>
            <person name="Kawai M."/>
            <person name="Futagami T."/>
            <person name="Toyoda A."/>
            <person name="Takaki Y."/>
            <person name="Nishi S."/>
            <person name="Hori S."/>
            <person name="Arai W."/>
            <person name="Tsubouchi T."/>
            <person name="Morono Y."/>
            <person name="Uchiyama I."/>
            <person name="Ito T."/>
            <person name="Fujiyama A."/>
            <person name="Inagaki F."/>
            <person name="Takami H."/>
        </authorList>
    </citation>
    <scope>NUCLEOTIDE SEQUENCE</scope>
    <source>
        <strain evidence="2">Expedition CK06-06</strain>
    </source>
</reference>
<evidence type="ECO:0000313" key="2">
    <source>
        <dbReference type="EMBL" id="GAI96995.1"/>
    </source>
</evidence>
<accession>X1UAX3</accession>
<protein>
    <submittedName>
        <fullName evidence="2">Uncharacterized protein</fullName>
    </submittedName>
</protein>
<dbReference type="AlphaFoldDB" id="X1UAX3"/>
<dbReference type="EMBL" id="BARW01016944">
    <property type="protein sequence ID" value="GAI96995.1"/>
    <property type="molecule type" value="Genomic_DNA"/>
</dbReference>
<proteinExistence type="predicted"/>
<gene>
    <name evidence="2" type="ORF">S12H4_29383</name>
</gene>
<name>X1UAX3_9ZZZZ</name>
<evidence type="ECO:0000256" key="1">
    <source>
        <dbReference type="SAM" id="MobiDB-lite"/>
    </source>
</evidence>
<sequence length="83" mass="9527">MPPEQRKKVEEEEAARKESQKAKYSVDDETGTIKVATSSEKALTMEEAEKLSKHIKKEINDKGRGKPVTYVYDTVDRVVRNWS</sequence>